<comment type="caution">
    <text evidence="1">The sequence shown here is derived from an EMBL/GenBank/DDBJ whole genome shotgun (WGS) entry which is preliminary data.</text>
</comment>
<accession>A0A4C1V5T2</accession>
<gene>
    <name evidence="1" type="ORF">EVAR_6722_1</name>
</gene>
<dbReference type="Proteomes" id="UP000299102">
    <property type="component" value="Unassembled WGS sequence"/>
</dbReference>
<organism evidence="1 2">
    <name type="scientific">Eumeta variegata</name>
    <name type="common">Bagworm moth</name>
    <name type="synonym">Eumeta japonica</name>
    <dbReference type="NCBI Taxonomy" id="151549"/>
    <lineage>
        <taxon>Eukaryota</taxon>
        <taxon>Metazoa</taxon>
        <taxon>Ecdysozoa</taxon>
        <taxon>Arthropoda</taxon>
        <taxon>Hexapoda</taxon>
        <taxon>Insecta</taxon>
        <taxon>Pterygota</taxon>
        <taxon>Neoptera</taxon>
        <taxon>Endopterygota</taxon>
        <taxon>Lepidoptera</taxon>
        <taxon>Glossata</taxon>
        <taxon>Ditrysia</taxon>
        <taxon>Tineoidea</taxon>
        <taxon>Psychidae</taxon>
        <taxon>Oiketicinae</taxon>
        <taxon>Eumeta</taxon>
    </lineage>
</organism>
<dbReference type="EMBL" id="BGZK01000273">
    <property type="protein sequence ID" value="GBP33374.1"/>
    <property type="molecule type" value="Genomic_DNA"/>
</dbReference>
<keyword evidence="2" id="KW-1185">Reference proteome</keyword>
<name>A0A4C1V5T2_EUMVA</name>
<evidence type="ECO:0000313" key="2">
    <source>
        <dbReference type="Proteomes" id="UP000299102"/>
    </source>
</evidence>
<dbReference type="AlphaFoldDB" id="A0A4C1V5T2"/>
<protein>
    <submittedName>
        <fullName evidence="1">Uncharacterized protein</fullName>
    </submittedName>
</protein>
<evidence type="ECO:0000313" key="1">
    <source>
        <dbReference type="EMBL" id="GBP33374.1"/>
    </source>
</evidence>
<sequence>MKILNRPVRVQHPKSRSEQPLTIKNATLLICGFKEELSKHILKSAPDGRGGRRLSLIVQLLCDDNRYTNGPGDVTPTAGQRSESRMRRLGLYGMLVFYGKRGGAGSTFLDANDRLGLLKTDDN</sequence>
<reference evidence="1 2" key="1">
    <citation type="journal article" date="2019" name="Commun. Biol.">
        <title>The bagworm genome reveals a unique fibroin gene that provides high tensile strength.</title>
        <authorList>
            <person name="Kono N."/>
            <person name="Nakamura H."/>
            <person name="Ohtoshi R."/>
            <person name="Tomita M."/>
            <person name="Numata K."/>
            <person name="Arakawa K."/>
        </authorList>
    </citation>
    <scope>NUCLEOTIDE SEQUENCE [LARGE SCALE GENOMIC DNA]</scope>
</reference>
<proteinExistence type="predicted"/>